<protein>
    <submittedName>
        <fullName evidence="1">Uncharacterized protein</fullName>
    </submittedName>
</protein>
<feature type="non-terminal residue" evidence="1">
    <location>
        <position position="44"/>
    </location>
</feature>
<evidence type="ECO:0000313" key="1">
    <source>
        <dbReference type="EMBL" id="EER48176.1"/>
    </source>
</evidence>
<organism evidence="1 2">
    <name type="scientific">Actinobacillus minor NM305</name>
    <dbReference type="NCBI Taxonomy" id="637911"/>
    <lineage>
        <taxon>Bacteria</taxon>
        <taxon>Pseudomonadati</taxon>
        <taxon>Pseudomonadota</taxon>
        <taxon>Gammaproteobacteria</taxon>
        <taxon>Pasteurellales</taxon>
        <taxon>Pasteurellaceae</taxon>
        <taxon>Actinobacillus</taxon>
    </lineage>
</organism>
<dbReference type="AlphaFoldDB" id="C5RYU0"/>
<name>C5RYU0_9PAST</name>
<gene>
    <name evidence="1" type="ORF">AM305_04343</name>
</gene>
<comment type="caution">
    <text evidence="1">The sequence shown here is derived from an EMBL/GenBank/DDBJ whole genome shotgun (WGS) entry which is preliminary data.</text>
</comment>
<evidence type="ECO:0000313" key="2">
    <source>
        <dbReference type="Proteomes" id="UP000005532"/>
    </source>
</evidence>
<dbReference type="Proteomes" id="UP000005532">
    <property type="component" value="Unassembled WGS sequence"/>
</dbReference>
<feature type="non-terminal residue" evidence="1">
    <location>
        <position position="1"/>
    </location>
</feature>
<sequence>GEGSTKDGWAGKASAENNLYVEAVTDTAKLVVKLAKDLVNLNSV</sequence>
<dbReference type="EMBL" id="ACQL01000017">
    <property type="protein sequence ID" value="EER48176.1"/>
    <property type="molecule type" value="Genomic_DNA"/>
</dbReference>
<accession>C5RYU0</accession>
<proteinExistence type="predicted"/>
<reference evidence="1 2" key="1">
    <citation type="journal article" date="2010" name="Vet. Microbiol.">
        <title>Production of haemolysins by strains of the Actinobacillus minor/porcitonsillarum complex.</title>
        <authorList>
            <person name="Arya G."/>
            <person name="Niven D.F."/>
        </authorList>
    </citation>
    <scope>NUCLEOTIDE SEQUENCE [LARGE SCALE GENOMIC DNA]</scope>
    <source>
        <strain evidence="1 2">NM305</strain>
    </source>
</reference>